<reference evidence="1" key="2">
    <citation type="submission" date="2023-06" db="EMBL/GenBank/DDBJ databases">
        <authorList>
            <consortium name="Lawrence Berkeley National Laboratory"/>
            <person name="Haridas S."/>
            <person name="Hensen N."/>
            <person name="Bonometti L."/>
            <person name="Westerberg I."/>
            <person name="Brannstrom I.O."/>
            <person name="Guillou S."/>
            <person name="Cros-Aarteil S."/>
            <person name="Calhoun S."/>
            <person name="Kuo A."/>
            <person name="Mondo S."/>
            <person name="Pangilinan J."/>
            <person name="Riley R."/>
            <person name="Labutti K."/>
            <person name="Andreopoulos B."/>
            <person name="Lipzen A."/>
            <person name="Chen C."/>
            <person name="Yanf M."/>
            <person name="Daum C."/>
            <person name="Ng V."/>
            <person name="Clum A."/>
            <person name="Steindorff A."/>
            <person name="Ohm R."/>
            <person name="Martin F."/>
            <person name="Silar P."/>
            <person name="Natvig D."/>
            <person name="Lalanne C."/>
            <person name="Gautier V."/>
            <person name="Ament-Velasquez S.L."/>
            <person name="Kruys A."/>
            <person name="Hutchinson M.I."/>
            <person name="Powell A.J."/>
            <person name="Barry K."/>
            <person name="Miller A.N."/>
            <person name="Grigoriev I.V."/>
            <person name="Debuchy R."/>
            <person name="Gladieux P."/>
            <person name="Thoren M.H."/>
            <person name="Johannesson H."/>
        </authorList>
    </citation>
    <scope>NUCLEOTIDE SEQUENCE</scope>
    <source>
        <strain evidence="1">SMH4131-1</strain>
    </source>
</reference>
<gene>
    <name evidence="1" type="ORF">B0T19DRAFT_429510</name>
</gene>
<reference evidence="1" key="1">
    <citation type="journal article" date="2023" name="Mol. Phylogenet. Evol.">
        <title>Genome-scale phylogeny and comparative genomics of the fungal order Sordariales.</title>
        <authorList>
            <person name="Hensen N."/>
            <person name="Bonometti L."/>
            <person name="Westerberg I."/>
            <person name="Brannstrom I.O."/>
            <person name="Guillou S."/>
            <person name="Cros-Aarteil S."/>
            <person name="Calhoun S."/>
            <person name="Haridas S."/>
            <person name="Kuo A."/>
            <person name="Mondo S."/>
            <person name="Pangilinan J."/>
            <person name="Riley R."/>
            <person name="LaButti K."/>
            <person name="Andreopoulos B."/>
            <person name="Lipzen A."/>
            <person name="Chen C."/>
            <person name="Yan M."/>
            <person name="Daum C."/>
            <person name="Ng V."/>
            <person name="Clum A."/>
            <person name="Steindorff A."/>
            <person name="Ohm R.A."/>
            <person name="Martin F."/>
            <person name="Silar P."/>
            <person name="Natvig D.O."/>
            <person name="Lalanne C."/>
            <person name="Gautier V."/>
            <person name="Ament-Velasquez S.L."/>
            <person name="Kruys A."/>
            <person name="Hutchinson M.I."/>
            <person name="Powell A.J."/>
            <person name="Barry K."/>
            <person name="Miller A.N."/>
            <person name="Grigoriev I.V."/>
            <person name="Debuchy R."/>
            <person name="Gladieux P."/>
            <person name="Hiltunen Thoren M."/>
            <person name="Johannesson H."/>
        </authorList>
    </citation>
    <scope>NUCLEOTIDE SEQUENCE</scope>
    <source>
        <strain evidence="1">SMH4131-1</strain>
    </source>
</reference>
<sequence>MAKDTKDLIMANREATAYIIEIFREYVDDFLVDHPDVLEPEFRTVDLRMELQVNNPFSSWAWAEPEPTKRGWDQSTHATRFVYRARQHGRTHGHQDVPDVVKELWRLLCILQSLWQMRDDKWIDDDDSDAQAKLDALR</sequence>
<dbReference type="Proteomes" id="UP001286456">
    <property type="component" value="Unassembled WGS sequence"/>
</dbReference>
<dbReference type="AlphaFoldDB" id="A0AAE0IGU1"/>
<evidence type="ECO:0000313" key="2">
    <source>
        <dbReference type="Proteomes" id="UP001286456"/>
    </source>
</evidence>
<proteinExistence type="predicted"/>
<organism evidence="1 2">
    <name type="scientific">Cercophora scortea</name>
    <dbReference type="NCBI Taxonomy" id="314031"/>
    <lineage>
        <taxon>Eukaryota</taxon>
        <taxon>Fungi</taxon>
        <taxon>Dikarya</taxon>
        <taxon>Ascomycota</taxon>
        <taxon>Pezizomycotina</taxon>
        <taxon>Sordariomycetes</taxon>
        <taxon>Sordariomycetidae</taxon>
        <taxon>Sordariales</taxon>
        <taxon>Lasiosphaeriaceae</taxon>
        <taxon>Cercophora</taxon>
    </lineage>
</organism>
<accession>A0AAE0IGU1</accession>
<protein>
    <submittedName>
        <fullName evidence="1">Uncharacterized protein</fullName>
    </submittedName>
</protein>
<name>A0AAE0IGU1_9PEZI</name>
<dbReference type="EMBL" id="JAUEPO010000004">
    <property type="protein sequence ID" value="KAK3324836.1"/>
    <property type="molecule type" value="Genomic_DNA"/>
</dbReference>
<keyword evidence="2" id="KW-1185">Reference proteome</keyword>
<evidence type="ECO:0000313" key="1">
    <source>
        <dbReference type="EMBL" id="KAK3324836.1"/>
    </source>
</evidence>
<comment type="caution">
    <text evidence="1">The sequence shown here is derived from an EMBL/GenBank/DDBJ whole genome shotgun (WGS) entry which is preliminary data.</text>
</comment>